<feature type="region of interest" description="Disordered" evidence="1">
    <location>
        <begin position="575"/>
        <end position="594"/>
    </location>
</feature>
<dbReference type="GO" id="GO:0016020">
    <property type="term" value="C:membrane"/>
    <property type="evidence" value="ECO:0007669"/>
    <property type="project" value="InterPro"/>
</dbReference>
<evidence type="ECO:0000313" key="3">
    <source>
        <dbReference type="EMBL" id="KAK2547522.1"/>
    </source>
</evidence>
<dbReference type="GO" id="GO:0007030">
    <property type="term" value="P:Golgi organization"/>
    <property type="evidence" value="ECO:0007669"/>
    <property type="project" value="InterPro"/>
</dbReference>
<dbReference type="AlphaFoldDB" id="A0AAD9PR60"/>
<dbReference type="Pfam" id="PF12022">
    <property type="entry name" value="COG2_C"/>
    <property type="match status" value="2"/>
</dbReference>
<comment type="caution">
    <text evidence="3">The sequence shown here is derived from an EMBL/GenBank/DDBJ whole genome shotgun (WGS) entry which is preliminary data.</text>
</comment>
<name>A0AAD9PR60_ACRCE</name>
<dbReference type="PANTHER" id="PTHR12961:SF0">
    <property type="entry name" value="CONSERVED OLIGOMERIC GOLGI COMPLEX SUBUNIT 2"/>
    <property type="match status" value="1"/>
</dbReference>
<dbReference type="GO" id="GO:0015031">
    <property type="term" value="P:protein transport"/>
    <property type="evidence" value="ECO:0007669"/>
    <property type="project" value="InterPro"/>
</dbReference>
<dbReference type="InterPro" id="IPR024603">
    <property type="entry name" value="COG_complex_COG2_C"/>
</dbReference>
<accession>A0AAD9PR60</accession>
<evidence type="ECO:0000313" key="4">
    <source>
        <dbReference type="Proteomes" id="UP001249851"/>
    </source>
</evidence>
<dbReference type="Proteomes" id="UP001249851">
    <property type="component" value="Unassembled WGS sequence"/>
</dbReference>
<dbReference type="GO" id="GO:0006891">
    <property type="term" value="P:intra-Golgi vesicle-mediated transport"/>
    <property type="evidence" value="ECO:0007669"/>
    <property type="project" value="TreeGrafter"/>
</dbReference>
<evidence type="ECO:0000256" key="1">
    <source>
        <dbReference type="SAM" id="MobiDB-lite"/>
    </source>
</evidence>
<dbReference type="InterPro" id="IPR009316">
    <property type="entry name" value="COG2"/>
</dbReference>
<gene>
    <name evidence="3" type="ORF">P5673_032483</name>
</gene>
<sequence>MCLSKSCKVTCSVQRWENGRFSEQQSSKPREKELIKSDLDGTVNAIETKLDERALLRKKKVQDDGSQLIERMASEFNQLQFYVTQSQGHPLVESIRGRIAAITSTLQKKLEAAFQEGLRTGELNLLSRVLRTYAIIDKTRDAEMLFREVTVKRFMNEVIVEKALADDPSQRLYNVYNKVLEFVPRHCTSLMNICSGRFVASDMEVFGEQRAGIRGFDFLVNAVWPEVVNLVETRFGSIFAPGNPDSFHQKYMTTVWFINKFEGLCGSKASVERLRFQEMASKFETSLQSPQVCTAEQDSEQFMTCAVSVLWWCVQRCWQDSVFLHALCHRFWKLTLQLLSRLSVWVRDDMLCSGAKVTAEVTDNTNQATEQEQTYFLVYLLKDLDVLLKKVPEFFRQGILPRLRQSNIQDLDLLSEAILESCGVLQQLIPGLEGQIVSQVVNGANFRRVIDDHSEVAKPKYVHGQEDNESQRNVFGDAEEATTFWRTLWEAQGAGNVKAEWLDEVPTKASPFVNNVLRSVRDFLDQNQLYVSQSQRQAWAAAIMQTLLSKYRVITSDVLTSIKRSEDSLMRLKRSRKQLGSGSGGQGTNQEGQCVISDDDKIRLQFTLDTEEFGQAIKELGIDENRTPAYTELMSTVKNARTSNSALN</sequence>
<proteinExistence type="predicted"/>
<organism evidence="3 4">
    <name type="scientific">Acropora cervicornis</name>
    <name type="common">Staghorn coral</name>
    <dbReference type="NCBI Taxonomy" id="6130"/>
    <lineage>
        <taxon>Eukaryota</taxon>
        <taxon>Metazoa</taxon>
        <taxon>Cnidaria</taxon>
        <taxon>Anthozoa</taxon>
        <taxon>Hexacorallia</taxon>
        <taxon>Scleractinia</taxon>
        <taxon>Astrocoeniina</taxon>
        <taxon>Acroporidae</taxon>
        <taxon>Acropora</taxon>
    </lineage>
</organism>
<keyword evidence="4" id="KW-1185">Reference proteome</keyword>
<feature type="domain" description="COG complex component COG2 C-terminal" evidence="2">
    <location>
        <begin position="274"/>
        <end position="442"/>
    </location>
</feature>
<dbReference type="PANTHER" id="PTHR12961">
    <property type="entry name" value="CONSERVED OLIGOMERIC GOLGI COMPLEX COMPONENT 2"/>
    <property type="match status" value="1"/>
</dbReference>
<dbReference type="EMBL" id="JARQWQ010000180">
    <property type="protein sequence ID" value="KAK2547522.1"/>
    <property type="molecule type" value="Genomic_DNA"/>
</dbReference>
<dbReference type="GO" id="GO:0017119">
    <property type="term" value="C:Golgi transport complex"/>
    <property type="evidence" value="ECO:0007669"/>
    <property type="project" value="TreeGrafter"/>
</dbReference>
<protein>
    <submittedName>
        <fullName evidence="3">Conserved oligomeric Golgi complex subunit 2</fullName>
    </submittedName>
</protein>
<feature type="domain" description="COG complex component COG2 C-terminal" evidence="2">
    <location>
        <begin position="504"/>
        <end position="609"/>
    </location>
</feature>
<reference evidence="3" key="1">
    <citation type="journal article" date="2023" name="G3 (Bethesda)">
        <title>Whole genome assembly and annotation of the endangered Caribbean coral Acropora cervicornis.</title>
        <authorList>
            <person name="Selwyn J.D."/>
            <person name="Vollmer S.V."/>
        </authorList>
    </citation>
    <scope>NUCLEOTIDE SEQUENCE</scope>
    <source>
        <strain evidence="3">K2</strain>
    </source>
</reference>
<evidence type="ECO:0000259" key="2">
    <source>
        <dbReference type="Pfam" id="PF12022"/>
    </source>
</evidence>
<reference evidence="3" key="2">
    <citation type="journal article" date="2023" name="Science">
        <title>Genomic signatures of disease resistance in endangered staghorn corals.</title>
        <authorList>
            <person name="Vollmer S.V."/>
            <person name="Selwyn J.D."/>
            <person name="Despard B.A."/>
            <person name="Roesel C.L."/>
        </authorList>
    </citation>
    <scope>NUCLEOTIDE SEQUENCE</scope>
    <source>
        <strain evidence="3">K2</strain>
    </source>
</reference>